<dbReference type="PANTHER" id="PTHR10256:SF0">
    <property type="entry name" value="INACTIVE SELENIDE, WATER DIKINASE-LIKE PROTEIN-RELATED"/>
    <property type="match status" value="1"/>
</dbReference>
<dbReference type="InterPro" id="IPR016188">
    <property type="entry name" value="PurM-like_N"/>
</dbReference>
<evidence type="ECO:0000256" key="7">
    <source>
        <dbReference type="ARBA" id="ARBA00022842"/>
    </source>
</evidence>
<dbReference type="Proteomes" id="UP000255367">
    <property type="component" value="Unassembled WGS sequence"/>
</dbReference>
<feature type="binding site" description="in other chain" evidence="9">
    <location>
        <position position="16"/>
    </location>
    <ligand>
        <name>ATP</name>
        <dbReference type="ChEBI" id="CHEBI:30616"/>
        <note>ligand shared between dimeric partners</note>
    </ligand>
</feature>
<feature type="binding site" evidence="9">
    <location>
        <position position="221"/>
    </location>
    <ligand>
        <name>Mg(2+)</name>
        <dbReference type="ChEBI" id="CHEBI:18420"/>
    </ligand>
</feature>
<accession>A0A380NKY8</accession>
<reference evidence="12 13" key="1">
    <citation type="submission" date="2018-06" db="EMBL/GenBank/DDBJ databases">
        <authorList>
            <consortium name="Pathogen Informatics"/>
            <person name="Doyle S."/>
        </authorList>
    </citation>
    <scope>NUCLEOTIDE SEQUENCE [LARGE SCALE GENOMIC DNA]</scope>
    <source>
        <strain evidence="12 13">NCTC12020</strain>
    </source>
</reference>
<keyword evidence="6 9" id="KW-0067">ATP-binding</keyword>
<dbReference type="InterPro" id="IPR023061">
    <property type="entry name" value="SelD_I"/>
</dbReference>
<comment type="cofactor">
    <cofactor evidence="9">
        <name>Mg(2+)</name>
        <dbReference type="ChEBI" id="CHEBI:18420"/>
    </cofactor>
    <text evidence="9">Binds 1 Mg(2+) ion per monomer.</text>
</comment>
<dbReference type="NCBIfam" id="NF002098">
    <property type="entry name" value="PRK00943.1"/>
    <property type="match status" value="1"/>
</dbReference>
<dbReference type="Gene3D" id="3.30.1330.10">
    <property type="entry name" value="PurM-like, N-terminal domain"/>
    <property type="match status" value="1"/>
</dbReference>
<sequence length="342" mass="35827">MVKLTNYAAKGGCACKLGPHILQSVLTGLEFPTNESVLVNMQGSDDAGVYQISNDMALVQTVDFFTPIVDDPYLFGRIAAANSLSDVYAMGGTPLTAMNLVGFPVPLVEQGALTAVLEGAMSVLKEAQVVVVGGHSIENETPIFGMSVTGHVNPHNIWRNSGAQVGDVLILTKPLGTGIMSTALKGDLFQAGTEEATQSMGTLNKEAREMAQAFTVHACTDITGFSLLGHSCEMAEGSGVSIVLQTEALPLFTGAIEAAEMGLVPAATYGNRKAITSVTGFEKLAPVWSDICYDPQTSGGLLLAVPAEERDALLLALKQAGLTQARHIGHVAVKGEYAVYVK</sequence>
<feature type="binding site" description="in other chain" evidence="9">
    <location>
        <position position="86"/>
    </location>
    <ligand>
        <name>ATP</name>
        <dbReference type="ChEBI" id="CHEBI:30616"/>
        <note>ligand shared between dimeric partners</note>
    </ligand>
</feature>
<feature type="domain" description="PurM-like N-terminal" evidence="10">
    <location>
        <begin position="45"/>
        <end position="152"/>
    </location>
</feature>
<evidence type="ECO:0000256" key="4">
    <source>
        <dbReference type="ARBA" id="ARBA00022741"/>
    </source>
</evidence>
<evidence type="ECO:0000256" key="2">
    <source>
        <dbReference type="ARBA" id="ARBA00022679"/>
    </source>
</evidence>
<feature type="binding site" description="in other chain" evidence="9">
    <location>
        <begin position="43"/>
        <end position="45"/>
    </location>
    <ligand>
        <name>ATP</name>
        <dbReference type="ChEBI" id="CHEBI:30616"/>
        <note>ligand shared between dimeric partners</note>
    </ligand>
</feature>
<evidence type="ECO:0000313" key="13">
    <source>
        <dbReference type="Proteomes" id="UP000255367"/>
    </source>
</evidence>
<evidence type="ECO:0000256" key="1">
    <source>
        <dbReference type="ARBA" id="ARBA00008026"/>
    </source>
</evidence>
<feature type="domain" description="PurM-like C-terminal" evidence="11">
    <location>
        <begin position="164"/>
        <end position="342"/>
    </location>
</feature>
<evidence type="ECO:0000256" key="6">
    <source>
        <dbReference type="ARBA" id="ARBA00022840"/>
    </source>
</evidence>
<dbReference type="FunFam" id="3.30.1330.10:FF:000003">
    <property type="entry name" value="Selenide, water dikinase"/>
    <property type="match status" value="1"/>
</dbReference>
<evidence type="ECO:0000313" key="12">
    <source>
        <dbReference type="EMBL" id="SUP43664.1"/>
    </source>
</evidence>
<dbReference type="InterPro" id="IPR036921">
    <property type="entry name" value="PurM-like_N_sf"/>
</dbReference>
<dbReference type="AlphaFoldDB" id="A0A380NKY8"/>
<name>A0A380NKY8_9FIRM</name>
<comment type="similarity">
    <text evidence="1 9">Belongs to the selenophosphate synthase 1 family. Class I subfamily.</text>
</comment>
<organism evidence="12 13">
    <name type="scientific">Veillonella criceti</name>
    <dbReference type="NCBI Taxonomy" id="103891"/>
    <lineage>
        <taxon>Bacteria</taxon>
        <taxon>Bacillati</taxon>
        <taxon>Bacillota</taxon>
        <taxon>Negativicutes</taxon>
        <taxon>Veillonellales</taxon>
        <taxon>Veillonellaceae</taxon>
        <taxon>Veillonella</taxon>
    </lineage>
</organism>
<dbReference type="PIRSF" id="PIRSF036407">
    <property type="entry name" value="Selenphspht_syn"/>
    <property type="match status" value="1"/>
</dbReference>
<keyword evidence="4 9" id="KW-0547">Nucleotide-binding</keyword>
<feature type="site" description="Important for catalytic activity" evidence="9">
    <location>
        <position position="16"/>
    </location>
</feature>
<dbReference type="Gene3D" id="3.90.650.10">
    <property type="entry name" value="PurM-like C-terminal domain"/>
    <property type="match status" value="1"/>
</dbReference>
<dbReference type="GO" id="GO:0016260">
    <property type="term" value="P:selenocysteine biosynthetic process"/>
    <property type="evidence" value="ECO:0007669"/>
    <property type="project" value="InterPro"/>
</dbReference>
<dbReference type="CDD" id="cd02195">
    <property type="entry name" value="SelD"/>
    <property type="match status" value="1"/>
</dbReference>
<feature type="binding site" description="in other chain" evidence="9">
    <location>
        <position position="63"/>
    </location>
    <ligand>
        <name>ATP</name>
        <dbReference type="ChEBI" id="CHEBI:30616"/>
        <note>ligand shared between dimeric partners</note>
    </ligand>
</feature>
<dbReference type="HAMAP" id="MF_00625">
    <property type="entry name" value="SelD"/>
    <property type="match status" value="1"/>
</dbReference>
<dbReference type="GO" id="GO:0000287">
    <property type="term" value="F:magnesium ion binding"/>
    <property type="evidence" value="ECO:0007669"/>
    <property type="project" value="UniProtKB-UniRule"/>
</dbReference>
<dbReference type="GO" id="GO:0005737">
    <property type="term" value="C:cytoplasm"/>
    <property type="evidence" value="ECO:0007669"/>
    <property type="project" value="TreeGrafter"/>
</dbReference>
<dbReference type="SUPFAM" id="SSF55326">
    <property type="entry name" value="PurM N-terminal domain-like"/>
    <property type="match status" value="1"/>
</dbReference>
<feature type="binding site" evidence="9">
    <location>
        <position position="86"/>
    </location>
    <ligand>
        <name>Mg(2+)</name>
        <dbReference type="ChEBI" id="CHEBI:18420"/>
    </ligand>
</feature>
<keyword evidence="5 9" id="KW-0418">Kinase</keyword>
<dbReference type="InterPro" id="IPR036676">
    <property type="entry name" value="PurM-like_C_sf"/>
</dbReference>
<gene>
    <name evidence="9 12" type="primary">selD</name>
    <name evidence="12" type="ORF">NCTC12020_01277</name>
</gene>
<dbReference type="Pfam" id="PF00586">
    <property type="entry name" value="AIRS"/>
    <property type="match status" value="1"/>
</dbReference>
<dbReference type="PANTHER" id="PTHR10256">
    <property type="entry name" value="SELENIDE, WATER DIKINASE"/>
    <property type="match status" value="1"/>
</dbReference>
<dbReference type="NCBIfam" id="TIGR00476">
    <property type="entry name" value="selD"/>
    <property type="match status" value="1"/>
</dbReference>
<feature type="binding site" evidence="9">
    <location>
        <begin position="134"/>
        <end position="136"/>
    </location>
    <ligand>
        <name>ATP</name>
        <dbReference type="ChEBI" id="CHEBI:30616"/>
        <note>ligand shared between dimeric partners</note>
    </ligand>
</feature>
<evidence type="ECO:0000259" key="11">
    <source>
        <dbReference type="Pfam" id="PF02769"/>
    </source>
</evidence>
<dbReference type="Pfam" id="PF02769">
    <property type="entry name" value="AIRS_C"/>
    <property type="match status" value="1"/>
</dbReference>
<dbReference type="GO" id="GO:0004756">
    <property type="term" value="F:selenide, water dikinase activity"/>
    <property type="evidence" value="ECO:0007669"/>
    <property type="project" value="UniProtKB-UniRule"/>
</dbReference>
<evidence type="ECO:0000259" key="10">
    <source>
        <dbReference type="Pfam" id="PF00586"/>
    </source>
</evidence>
<dbReference type="OrthoDB" id="9772934at2"/>
<feature type="active site" evidence="9">
    <location>
        <position position="13"/>
    </location>
</feature>
<evidence type="ECO:0000256" key="5">
    <source>
        <dbReference type="ARBA" id="ARBA00022777"/>
    </source>
</evidence>
<keyword evidence="13" id="KW-1185">Reference proteome</keyword>
<proteinExistence type="inferred from homology"/>
<feature type="binding site" evidence="9">
    <location>
        <position position="46"/>
    </location>
    <ligand>
        <name>Mg(2+)</name>
        <dbReference type="ChEBI" id="CHEBI:18420"/>
    </ligand>
</feature>
<dbReference type="EMBL" id="UHIO01000001">
    <property type="protein sequence ID" value="SUP43664.1"/>
    <property type="molecule type" value="Genomic_DNA"/>
</dbReference>
<comment type="function">
    <text evidence="9">Synthesizes selenophosphate from selenide and ATP.</text>
</comment>
<dbReference type="GO" id="GO:0005524">
    <property type="term" value="F:ATP binding"/>
    <property type="evidence" value="ECO:0007669"/>
    <property type="project" value="UniProtKB-UniRule"/>
</dbReference>
<dbReference type="InterPro" id="IPR004536">
    <property type="entry name" value="SPS/SelD"/>
</dbReference>
<keyword evidence="2 9" id="KW-0808">Transferase</keyword>
<evidence type="ECO:0000256" key="8">
    <source>
        <dbReference type="ARBA" id="ARBA00023266"/>
    </source>
</evidence>
<dbReference type="SUPFAM" id="SSF56042">
    <property type="entry name" value="PurM C-terminal domain-like"/>
    <property type="match status" value="1"/>
</dbReference>
<dbReference type="EC" id="2.7.9.3" evidence="9"/>
<evidence type="ECO:0000256" key="9">
    <source>
        <dbReference type="HAMAP-Rule" id="MF_00625"/>
    </source>
</evidence>
<keyword evidence="7 9" id="KW-0460">Magnesium</keyword>
<keyword evidence="3 9" id="KW-0479">Metal-binding</keyword>
<evidence type="ECO:0000256" key="3">
    <source>
        <dbReference type="ARBA" id="ARBA00022723"/>
    </source>
</evidence>
<dbReference type="InterPro" id="IPR010918">
    <property type="entry name" value="PurM-like_C_dom"/>
</dbReference>
<comment type="catalytic activity">
    <reaction evidence="9">
        <text>hydrogenselenide + ATP + H2O = selenophosphate + AMP + phosphate + 2 H(+)</text>
        <dbReference type="Rhea" id="RHEA:18737"/>
        <dbReference type="ChEBI" id="CHEBI:15377"/>
        <dbReference type="ChEBI" id="CHEBI:15378"/>
        <dbReference type="ChEBI" id="CHEBI:16144"/>
        <dbReference type="ChEBI" id="CHEBI:29317"/>
        <dbReference type="ChEBI" id="CHEBI:30616"/>
        <dbReference type="ChEBI" id="CHEBI:43474"/>
        <dbReference type="ChEBI" id="CHEBI:456215"/>
        <dbReference type="EC" id="2.7.9.3"/>
    </reaction>
</comment>
<protein>
    <recommendedName>
        <fullName evidence="9">Selenide, water dikinase</fullName>
        <ecNumber evidence="9">2.7.9.3</ecNumber>
    </recommendedName>
    <alternativeName>
        <fullName evidence="9">Selenium donor protein</fullName>
    </alternativeName>
    <alternativeName>
        <fullName evidence="9">Selenophosphate synthase</fullName>
    </alternativeName>
</protein>
<comment type="subunit">
    <text evidence="9">Homodimer.</text>
</comment>
<keyword evidence="8 9" id="KW-0711">Selenium</keyword>